<accession>X1BNJ2</accession>
<dbReference type="AlphaFoldDB" id="X1BNJ2"/>
<reference evidence="2" key="1">
    <citation type="journal article" date="2014" name="Front. Microbiol.">
        <title>High frequency of phylogenetically diverse reductive dehalogenase-homologous genes in deep subseafloor sedimentary metagenomes.</title>
        <authorList>
            <person name="Kawai M."/>
            <person name="Futagami T."/>
            <person name="Toyoda A."/>
            <person name="Takaki Y."/>
            <person name="Nishi S."/>
            <person name="Hori S."/>
            <person name="Arai W."/>
            <person name="Tsubouchi T."/>
            <person name="Morono Y."/>
            <person name="Uchiyama I."/>
            <person name="Ito T."/>
            <person name="Fujiyama A."/>
            <person name="Inagaki F."/>
            <person name="Takami H."/>
        </authorList>
    </citation>
    <scope>NUCLEOTIDE SEQUENCE</scope>
    <source>
        <strain evidence="2">Expedition CK06-06</strain>
    </source>
</reference>
<dbReference type="GO" id="GO:0016491">
    <property type="term" value="F:oxidoreductase activity"/>
    <property type="evidence" value="ECO:0007669"/>
    <property type="project" value="InterPro"/>
</dbReference>
<proteinExistence type="predicted"/>
<dbReference type="SUPFAM" id="SSF51395">
    <property type="entry name" value="FMN-linked oxidoreductases"/>
    <property type="match status" value="1"/>
</dbReference>
<dbReference type="Pfam" id="PF00724">
    <property type="entry name" value="Oxidored_FMN"/>
    <property type="match status" value="1"/>
</dbReference>
<dbReference type="GO" id="GO:0010181">
    <property type="term" value="F:FMN binding"/>
    <property type="evidence" value="ECO:0007669"/>
    <property type="project" value="InterPro"/>
</dbReference>
<organism evidence="2">
    <name type="scientific">marine sediment metagenome</name>
    <dbReference type="NCBI Taxonomy" id="412755"/>
    <lineage>
        <taxon>unclassified sequences</taxon>
        <taxon>metagenomes</taxon>
        <taxon>ecological metagenomes</taxon>
    </lineage>
</organism>
<name>X1BNJ2_9ZZZZ</name>
<feature type="non-terminal residue" evidence="2">
    <location>
        <position position="34"/>
    </location>
</feature>
<dbReference type="InterPro" id="IPR001155">
    <property type="entry name" value="OxRdtase_FMN_N"/>
</dbReference>
<sequence>MPREMTIKDIEDTVEAFAEAARRAKEAGFDAIQL</sequence>
<feature type="domain" description="NADH:flavin oxidoreductase/NADH oxidase N-terminal" evidence="1">
    <location>
        <begin position="2"/>
        <end position="33"/>
    </location>
</feature>
<comment type="caution">
    <text evidence="2">The sequence shown here is derived from an EMBL/GenBank/DDBJ whole genome shotgun (WGS) entry which is preliminary data.</text>
</comment>
<dbReference type="Gene3D" id="3.20.20.70">
    <property type="entry name" value="Aldolase class I"/>
    <property type="match status" value="1"/>
</dbReference>
<evidence type="ECO:0000259" key="1">
    <source>
        <dbReference type="Pfam" id="PF00724"/>
    </source>
</evidence>
<dbReference type="EMBL" id="BART01029128">
    <property type="protein sequence ID" value="GAG97449.1"/>
    <property type="molecule type" value="Genomic_DNA"/>
</dbReference>
<dbReference type="InterPro" id="IPR013785">
    <property type="entry name" value="Aldolase_TIM"/>
</dbReference>
<gene>
    <name evidence="2" type="ORF">S01H4_51190</name>
</gene>
<protein>
    <recommendedName>
        <fullName evidence="1">NADH:flavin oxidoreductase/NADH oxidase N-terminal domain-containing protein</fullName>
    </recommendedName>
</protein>
<evidence type="ECO:0000313" key="2">
    <source>
        <dbReference type="EMBL" id="GAG97449.1"/>
    </source>
</evidence>